<dbReference type="eggNOG" id="COG4989">
    <property type="taxonomic scope" value="Bacteria"/>
</dbReference>
<keyword evidence="2" id="KW-0560">Oxidoreductase</keyword>
<dbReference type="Pfam" id="PF00248">
    <property type="entry name" value="Aldo_ket_red"/>
    <property type="match status" value="1"/>
</dbReference>
<evidence type="ECO:0000259" key="1">
    <source>
        <dbReference type="Pfam" id="PF00248"/>
    </source>
</evidence>
<name>C5RB73_WEIPA</name>
<dbReference type="EMBL" id="ACKU01000014">
    <property type="protein sequence ID" value="EER74742.1"/>
    <property type="molecule type" value="Genomic_DNA"/>
</dbReference>
<protein>
    <submittedName>
        <fullName evidence="2">Oxidoreductase, aldo/keto reductase family protein</fullName>
        <ecNumber evidence="2">1.-.-.-</ecNumber>
    </submittedName>
</protein>
<dbReference type="PANTHER" id="PTHR43364">
    <property type="entry name" value="NADH-SPECIFIC METHYLGLYOXAL REDUCTASE-RELATED"/>
    <property type="match status" value="1"/>
</dbReference>
<reference evidence="2 3" key="1">
    <citation type="submission" date="2009-04" db="EMBL/GenBank/DDBJ databases">
        <authorList>
            <person name="Qin X."/>
            <person name="Bachman B."/>
            <person name="Battles P."/>
            <person name="Bell A."/>
            <person name="Bess C."/>
            <person name="Bickham C."/>
            <person name="Chaboub L."/>
            <person name="Chen D."/>
            <person name="Coyle M."/>
            <person name="Deiros D.R."/>
            <person name="Dinh H."/>
            <person name="Forbes L."/>
            <person name="Fowler G."/>
            <person name="Francisco L."/>
            <person name="Fu Q."/>
            <person name="Gubbala S."/>
            <person name="Hale W."/>
            <person name="Han Y."/>
            <person name="Hemphill L."/>
            <person name="Highlander S.K."/>
            <person name="Hirani K."/>
            <person name="Hogues M."/>
            <person name="Jackson L."/>
            <person name="Jakkamsetti A."/>
            <person name="Javaid M."/>
            <person name="Jiang H."/>
            <person name="Korchina V."/>
            <person name="Kovar C."/>
            <person name="Lara F."/>
            <person name="Lee S."/>
            <person name="Mata R."/>
            <person name="Mathew T."/>
            <person name="Moen C."/>
            <person name="Morales K."/>
            <person name="Munidasa M."/>
            <person name="Nazareth L."/>
            <person name="Ngo R."/>
            <person name="Nguyen L."/>
            <person name="Okwuonu G."/>
            <person name="Ongeri F."/>
            <person name="Patil S."/>
            <person name="Petrosino J."/>
            <person name="Pham C."/>
            <person name="Pham P."/>
            <person name="Pu L.-L."/>
            <person name="Puazo M."/>
            <person name="Raj R."/>
            <person name="Reid J."/>
            <person name="Rouhana J."/>
            <person name="Saada N."/>
            <person name="Shang Y."/>
            <person name="Simmons D."/>
            <person name="Thornton R."/>
            <person name="Warren J."/>
            <person name="Weissenberger G."/>
            <person name="Zhang J."/>
            <person name="Zhang L."/>
            <person name="Zhou C."/>
            <person name="Zhu D."/>
            <person name="Muzny D."/>
            <person name="Worley K."/>
            <person name="Gibbs R."/>
        </authorList>
    </citation>
    <scope>NUCLEOTIDE SEQUENCE [LARGE SCALE GENOMIC DNA]</scope>
    <source>
        <strain evidence="2 3">ATCC 33313</strain>
    </source>
</reference>
<dbReference type="EC" id="1.-.-.-" evidence="2"/>
<dbReference type="Gene3D" id="3.20.20.100">
    <property type="entry name" value="NADP-dependent oxidoreductase domain"/>
    <property type="match status" value="1"/>
</dbReference>
<dbReference type="GO" id="GO:0016491">
    <property type="term" value="F:oxidoreductase activity"/>
    <property type="evidence" value="ECO:0007669"/>
    <property type="project" value="UniProtKB-KW"/>
</dbReference>
<sequence length="339" mass="37229">MSTLFLSRKECKMYPEKGGIQNMSQINLGGSGLMVPTVALGAMRMGDKTDAQAQEVVETVLSKGVNFFDTADIYGNGQSTSKLAGALKAAGVQREDIILQSKGGILSDKGPVAEDGILGPRYEFSKEHLIASVDAELSRLKTDYLDVFLLHRPDVLMQPEEIAAAFDTLSAAGKVKHFGVSNMNPWQIELLQSVLDQKLVANQLQFGVMHTGMVDAGLHVNMADSRSVDHDGGILPYSQLKNMTIQAWSPFQYGMFEGHFIDNDKFPELNKKLQEIADKHHSTKNGIAVAFILTHPANMQVILGSMTPSRLTEMIDGRDVQLSHQEWYDIYFAAGNDLP</sequence>
<gene>
    <name evidence="2" type="ORF">HMPREF0877_1218</name>
</gene>
<dbReference type="InterPro" id="IPR023210">
    <property type="entry name" value="NADP_OxRdtase_dom"/>
</dbReference>
<proteinExistence type="predicted"/>
<evidence type="ECO:0000313" key="2">
    <source>
        <dbReference type="EMBL" id="EER74742.1"/>
    </source>
</evidence>
<accession>C5RB73</accession>
<keyword evidence="3" id="KW-1185">Reference proteome</keyword>
<evidence type="ECO:0000313" key="3">
    <source>
        <dbReference type="Proteomes" id="UP000004528"/>
    </source>
</evidence>
<dbReference type="AlphaFoldDB" id="C5RB73"/>
<dbReference type="InterPro" id="IPR050523">
    <property type="entry name" value="AKR_Detox_Biosynth"/>
</dbReference>
<feature type="domain" description="NADP-dependent oxidoreductase" evidence="1">
    <location>
        <begin position="38"/>
        <end position="329"/>
    </location>
</feature>
<dbReference type="HOGENOM" id="CLU_023205_8_1_9"/>
<dbReference type="PANTHER" id="PTHR43364:SF1">
    <property type="entry name" value="OXIDOREDUCTASE YDHF"/>
    <property type="match status" value="1"/>
</dbReference>
<comment type="caution">
    <text evidence="2">The sequence shown here is derived from an EMBL/GenBank/DDBJ whole genome shotgun (WGS) entry which is preliminary data.</text>
</comment>
<dbReference type="GO" id="GO:0005829">
    <property type="term" value="C:cytosol"/>
    <property type="evidence" value="ECO:0007669"/>
    <property type="project" value="TreeGrafter"/>
</dbReference>
<dbReference type="STRING" id="585506.HMPREF0877_1218"/>
<dbReference type="InterPro" id="IPR036812">
    <property type="entry name" value="NAD(P)_OxRdtase_dom_sf"/>
</dbReference>
<dbReference type="Proteomes" id="UP000004528">
    <property type="component" value="Unassembled WGS sequence"/>
</dbReference>
<dbReference type="SUPFAM" id="SSF51430">
    <property type="entry name" value="NAD(P)-linked oxidoreductase"/>
    <property type="match status" value="1"/>
</dbReference>
<organism evidence="2 3">
    <name type="scientific">Weissella paramesenteroides ATCC 33313</name>
    <dbReference type="NCBI Taxonomy" id="585506"/>
    <lineage>
        <taxon>Bacteria</taxon>
        <taxon>Bacillati</taxon>
        <taxon>Bacillota</taxon>
        <taxon>Bacilli</taxon>
        <taxon>Lactobacillales</taxon>
        <taxon>Lactobacillaceae</taxon>
        <taxon>Weissella</taxon>
    </lineage>
</organism>
<dbReference type="CDD" id="cd19092">
    <property type="entry name" value="AKR_BsYcsN_EcYdhF-like"/>
    <property type="match status" value="1"/>
</dbReference>